<name>B6ENC0_ALISL</name>
<comment type="similarity">
    <text evidence="3">Belongs to the Rsd/AlgQ family.</text>
</comment>
<keyword evidence="1 3" id="KW-0805">Transcription regulation</keyword>
<evidence type="ECO:0000313" key="4">
    <source>
        <dbReference type="EMBL" id="CAQ80538.1"/>
    </source>
</evidence>
<dbReference type="AlphaFoldDB" id="B6ENC0"/>
<dbReference type="InterPro" id="IPR038309">
    <property type="entry name" value="Rsd/AlgQ_sf"/>
</dbReference>
<evidence type="ECO:0000256" key="3">
    <source>
        <dbReference type="RuleBase" id="RU004409"/>
    </source>
</evidence>
<dbReference type="KEGG" id="vsa:VSAL_I2854"/>
<reference evidence="4 5" key="1">
    <citation type="journal article" date="2008" name="BMC Genomics">
        <title>The genome sequence of the fish pathogen Aliivibrio salmonicida strain LFI1238 shows extensive evidence of gene decay.</title>
        <authorList>
            <person name="Hjerde E."/>
            <person name="Lorentzen M.S."/>
            <person name="Holden M.T."/>
            <person name="Seeger K."/>
            <person name="Paulsen S."/>
            <person name="Bason N."/>
            <person name="Churcher C."/>
            <person name="Harris D."/>
            <person name="Norbertczak H."/>
            <person name="Quail M.A."/>
            <person name="Sanders S."/>
            <person name="Thurston S."/>
            <person name="Parkhill J."/>
            <person name="Willassen N.P."/>
            <person name="Thomson N.R."/>
        </authorList>
    </citation>
    <scope>NUCLEOTIDE SEQUENCE [LARGE SCALE GENOMIC DNA]</scope>
    <source>
        <strain evidence="4 5">LFI1238</strain>
    </source>
</reference>
<proteinExistence type="inferred from homology"/>
<dbReference type="PIRSF" id="PIRSF016548">
    <property type="entry name" value="Rsd_AlgQ"/>
    <property type="match status" value="1"/>
</dbReference>
<organism evidence="4 5">
    <name type="scientific">Aliivibrio salmonicida (strain LFI1238)</name>
    <name type="common">Vibrio salmonicida (strain LFI1238)</name>
    <dbReference type="NCBI Taxonomy" id="316275"/>
    <lineage>
        <taxon>Bacteria</taxon>
        <taxon>Pseudomonadati</taxon>
        <taxon>Pseudomonadota</taxon>
        <taxon>Gammaproteobacteria</taxon>
        <taxon>Vibrionales</taxon>
        <taxon>Vibrionaceae</taxon>
        <taxon>Aliivibrio</taxon>
    </lineage>
</organism>
<evidence type="ECO:0000313" key="5">
    <source>
        <dbReference type="Proteomes" id="UP000001730"/>
    </source>
</evidence>
<dbReference type="Pfam" id="PF04353">
    <property type="entry name" value="Rsd_AlgQ"/>
    <property type="match status" value="1"/>
</dbReference>
<protein>
    <submittedName>
        <fullName evidence="4">Regulator of RNA polymerase sigma (70) subunit</fullName>
    </submittedName>
</protein>
<keyword evidence="2 3" id="KW-0804">Transcription</keyword>
<dbReference type="eggNOG" id="COG3160">
    <property type="taxonomic scope" value="Bacteria"/>
</dbReference>
<dbReference type="Proteomes" id="UP000001730">
    <property type="component" value="Chromosome 1"/>
</dbReference>
<dbReference type="GO" id="GO:0006355">
    <property type="term" value="P:regulation of DNA-templated transcription"/>
    <property type="evidence" value="ECO:0007669"/>
    <property type="project" value="InterPro"/>
</dbReference>
<dbReference type="EMBL" id="FM178379">
    <property type="protein sequence ID" value="CAQ80538.1"/>
    <property type="molecule type" value="Genomic_DNA"/>
</dbReference>
<dbReference type="HOGENOM" id="CLU_142729_0_0_6"/>
<sequence>MTCNYKDIVMLTKLNQFQEEWGGNSEVIDHWLSTRQDLLVEYCKLAGLPPFDSSNSSLPSFSSIQLFTQHLIDYISEGHFKIYNMVMAKWDSTGFSPTEEMSQLYAKITKTTDPMLNFTDKYSQENEDLLLSDFDKDFSILGETIGERFELEDGLIEQIATSLNHPPGA</sequence>
<gene>
    <name evidence="4" type="ordered locus">VSAL_I2854</name>
</gene>
<accession>B6ENC0</accession>
<evidence type="ECO:0000256" key="2">
    <source>
        <dbReference type="ARBA" id="ARBA00023163"/>
    </source>
</evidence>
<dbReference type="Gene3D" id="1.20.120.1370">
    <property type="entry name" value="Regulator of RNA polymerase sigma(70) subunit, domain 4"/>
    <property type="match status" value="1"/>
</dbReference>
<dbReference type="InterPro" id="IPR007448">
    <property type="entry name" value="Sigma70_reg_Rsd_AlgQ"/>
</dbReference>
<keyword evidence="5" id="KW-1185">Reference proteome</keyword>
<evidence type="ECO:0000256" key="1">
    <source>
        <dbReference type="ARBA" id="ARBA00023015"/>
    </source>
</evidence>
<dbReference type="NCBIfam" id="NF008723">
    <property type="entry name" value="PRK11718.1"/>
    <property type="match status" value="1"/>
</dbReference>